<dbReference type="PANTHER" id="PTHR19965">
    <property type="entry name" value="RNA AND EXPORT FACTOR BINDING PROTEIN"/>
    <property type="match status" value="1"/>
</dbReference>
<proteinExistence type="predicted"/>
<reference evidence="2" key="2">
    <citation type="submission" date="2020-07" db="EMBL/GenBank/DDBJ databases">
        <authorList>
            <person name="Vera ALvarez R."/>
            <person name="Arias-Moreno D.M."/>
            <person name="Jimenez-Jacinto V."/>
            <person name="Jimenez-Bremont J.F."/>
            <person name="Swaminathan K."/>
            <person name="Moose S.P."/>
            <person name="Guerrero-Gonzalez M.L."/>
            <person name="Marino-Ramirez L."/>
            <person name="Landsman D."/>
            <person name="Rodriguez-Kessler M."/>
            <person name="Delgado-Sanchez P."/>
        </authorList>
    </citation>
    <scope>NUCLEOTIDE SEQUENCE</scope>
    <source>
        <tissue evidence="2">Cladode</tissue>
    </source>
</reference>
<dbReference type="GO" id="GO:0006406">
    <property type="term" value="P:mRNA export from nucleus"/>
    <property type="evidence" value="ECO:0007669"/>
    <property type="project" value="TreeGrafter"/>
</dbReference>
<evidence type="ECO:0000313" key="2">
    <source>
        <dbReference type="EMBL" id="MBA4668899.1"/>
    </source>
</evidence>
<sequence>MDAGWAPKRTGGGVRVGGAARVGSKALIRAAGGGRVEDRRRCWFSGEGTWSAASSGEVFAMRLCSVTVNRSCRWLRAPPWGFGLGFSHRLGTEGTAEVVYVRRSDAFAADKRYNNVQLDGRPMKIKIVSPNSKATVSACVNFVGGAYGKSSRRVVTCHPQ</sequence>
<protein>
    <recommendedName>
        <fullName evidence="3">RRM domain-containing protein</fullName>
    </recommendedName>
</protein>
<dbReference type="GO" id="GO:0005634">
    <property type="term" value="C:nucleus"/>
    <property type="evidence" value="ECO:0007669"/>
    <property type="project" value="TreeGrafter"/>
</dbReference>
<dbReference type="AlphaFoldDB" id="A0A7C9AII8"/>
<evidence type="ECO:0008006" key="3">
    <source>
        <dbReference type="Google" id="ProtNLM"/>
    </source>
</evidence>
<keyword evidence="1" id="KW-0694">RNA-binding</keyword>
<dbReference type="SUPFAM" id="SSF54928">
    <property type="entry name" value="RNA-binding domain, RBD"/>
    <property type="match status" value="1"/>
</dbReference>
<organism evidence="2">
    <name type="scientific">Opuntia streptacantha</name>
    <name type="common">Prickly pear cactus</name>
    <name type="synonym">Opuntia cardona</name>
    <dbReference type="NCBI Taxonomy" id="393608"/>
    <lineage>
        <taxon>Eukaryota</taxon>
        <taxon>Viridiplantae</taxon>
        <taxon>Streptophyta</taxon>
        <taxon>Embryophyta</taxon>
        <taxon>Tracheophyta</taxon>
        <taxon>Spermatophyta</taxon>
        <taxon>Magnoliopsida</taxon>
        <taxon>eudicotyledons</taxon>
        <taxon>Gunneridae</taxon>
        <taxon>Pentapetalae</taxon>
        <taxon>Caryophyllales</taxon>
        <taxon>Cactineae</taxon>
        <taxon>Cactaceae</taxon>
        <taxon>Opuntioideae</taxon>
        <taxon>Opuntia</taxon>
    </lineage>
</organism>
<reference evidence="2" key="1">
    <citation type="journal article" date="2013" name="J. Plant Res.">
        <title>Effect of fungi and light on seed germination of three Opuntia species from semiarid lands of central Mexico.</title>
        <authorList>
            <person name="Delgado-Sanchez P."/>
            <person name="Jimenez-Bremont J.F."/>
            <person name="Guerrero-Gonzalez Mde L."/>
            <person name="Flores J."/>
        </authorList>
    </citation>
    <scope>NUCLEOTIDE SEQUENCE</scope>
    <source>
        <tissue evidence="2">Cladode</tissue>
    </source>
</reference>
<dbReference type="EMBL" id="GISG01241715">
    <property type="protein sequence ID" value="MBA4668899.1"/>
    <property type="molecule type" value="Transcribed_RNA"/>
</dbReference>
<evidence type="ECO:0000256" key="1">
    <source>
        <dbReference type="ARBA" id="ARBA00022884"/>
    </source>
</evidence>
<dbReference type="InterPro" id="IPR035979">
    <property type="entry name" value="RBD_domain_sf"/>
</dbReference>
<dbReference type="PANTHER" id="PTHR19965:SF33">
    <property type="entry name" value="THO COMPLEX SUBUNIT 4D"/>
    <property type="match status" value="1"/>
</dbReference>
<dbReference type="GO" id="GO:0003729">
    <property type="term" value="F:mRNA binding"/>
    <property type="evidence" value="ECO:0007669"/>
    <property type="project" value="TreeGrafter"/>
</dbReference>
<name>A0A7C9AII8_OPUST</name>
<accession>A0A7C9AII8</accession>
<dbReference type="InterPro" id="IPR051229">
    <property type="entry name" value="ALYREF_mRNA_export"/>
</dbReference>